<name>A0A124E8F0_MYCTH</name>
<sequence>MRANRFQPKDNTVTWKYDLYIDGKWDTGTSGRALTVVNPATEETIGTVPDASLDDIRRAIAAARTAFDEGPWPCMTPLERAAVIRRIAEVLQRRRSELVDLVRAETGSPQWIVEMLQVGVPLRVCADVADRVLPQFRFVEPMLPSFDLRPGQGIISKEPIGVAALITPFNFPLFLNVMKLAPALAAGCTVVLKPSPLTPLEALVLGEVADEVGLPPGVLNIVTGGAEESAELTTNPMVDLVSFTGSDTVGRQVMNQASATLKKVVLELGGKSANVIFADADLDAAAAHVVGEFTLHAGQGCSLLTRTLVEESIHDELVDWVNKQLAALKVGDPADPSVMMGPLISEAQRNRVEGYIKAGVDEGAEIAFGGGRPSHLERGYFVEPTLFTGVRNEMKIAQEEIFGPVGVVIPFTSEHEAVRLANDSDFGLGGGVWSTDVERALRVAQRIRTGMVAINGGGGSMGKTGPFGGFKASGLGREWGEWGLDEFLEMKQIIWPIAGG</sequence>
<gene>
    <name evidence="6" type="ORF">RMCT_2486</name>
</gene>
<dbReference type="FunFam" id="3.40.605.10:FF:000007">
    <property type="entry name" value="NAD/NADP-dependent betaine aldehyde dehydrogenase"/>
    <property type="match status" value="1"/>
</dbReference>
<dbReference type="EMBL" id="BCTB01000018">
    <property type="protein sequence ID" value="GAT15516.1"/>
    <property type="molecule type" value="Genomic_DNA"/>
</dbReference>
<dbReference type="AlphaFoldDB" id="A0A124E8F0"/>
<protein>
    <submittedName>
        <fullName evidence="6">Aldehyde dehydrogenase</fullName>
    </submittedName>
</protein>
<evidence type="ECO:0000256" key="4">
    <source>
        <dbReference type="RuleBase" id="RU003345"/>
    </source>
</evidence>
<dbReference type="InterPro" id="IPR016163">
    <property type="entry name" value="Ald_DH_C"/>
</dbReference>
<feature type="domain" description="Aldehyde dehydrogenase" evidence="5">
    <location>
        <begin position="27"/>
        <end position="493"/>
    </location>
</feature>
<evidence type="ECO:0000256" key="1">
    <source>
        <dbReference type="ARBA" id="ARBA00009986"/>
    </source>
</evidence>
<dbReference type="Gene3D" id="3.40.309.10">
    <property type="entry name" value="Aldehyde Dehydrogenase, Chain A, domain 2"/>
    <property type="match status" value="1"/>
</dbReference>
<dbReference type="InterPro" id="IPR016161">
    <property type="entry name" value="Ald_DH/histidinol_DH"/>
</dbReference>
<dbReference type="InterPro" id="IPR016162">
    <property type="entry name" value="Ald_DH_N"/>
</dbReference>
<dbReference type="STRING" id="1797.RMCT_2486"/>
<dbReference type="PANTHER" id="PTHR42804">
    <property type="entry name" value="ALDEHYDE DEHYDROGENASE"/>
    <property type="match status" value="1"/>
</dbReference>
<keyword evidence="2 4" id="KW-0560">Oxidoreductase</keyword>
<dbReference type="SUPFAM" id="SSF53720">
    <property type="entry name" value="ALDH-like"/>
    <property type="match status" value="1"/>
</dbReference>
<dbReference type="PROSITE" id="PS00687">
    <property type="entry name" value="ALDEHYDE_DEHYDR_GLU"/>
    <property type="match status" value="1"/>
</dbReference>
<organism evidence="6 7">
    <name type="scientific">Mycolicibacterium thermoresistibile</name>
    <name type="common">Mycobacterium thermoresistibile</name>
    <dbReference type="NCBI Taxonomy" id="1797"/>
    <lineage>
        <taxon>Bacteria</taxon>
        <taxon>Bacillati</taxon>
        <taxon>Actinomycetota</taxon>
        <taxon>Actinomycetes</taxon>
        <taxon>Mycobacteriales</taxon>
        <taxon>Mycobacteriaceae</taxon>
        <taxon>Mycolicibacterium</taxon>
    </lineage>
</organism>
<comment type="similarity">
    <text evidence="1 4">Belongs to the aldehyde dehydrogenase family.</text>
</comment>
<evidence type="ECO:0000259" key="5">
    <source>
        <dbReference type="Pfam" id="PF00171"/>
    </source>
</evidence>
<dbReference type="PANTHER" id="PTHR42804:SF1">
    <property type="entry name" value="ALDEHYDE DEHYDROGENASE-RELATED"/>
    <property type="match status" value="1"/>
</dbReference>
<reference evidence="7" key="2">
    <citation type="submission" date="2016-02" db="EMBL/GenBank/DDBJ databases">
        <title>Draft genome sequence of five rapidly growing Mycobacterium species.</title>
        <authorList>
            <person name="Katahira K."/>
            <person name="Gotou Y."/>
            <person name="Iida K."/>
            <person name="Ogura Y."/>
            <person name="Hayashi T."/>
        </authorList>
    </citation>
    <scope>NUCLEOTIDE SEQUENCE [LARGE SCALE GENOMIC DNA]</scope>
    <source>
        <strain evidence="7">JCM6362</strain>
    </source>
</reference>
<dbReference type="GO" id="GO:0016620">
    <property type="term" value="F:oxidoreductase activity, acting on the aldehyde or oxo group of donors, NAD or NADP as acceptor"/>
    <property type="evidence" value="ECO:0007669"/>
    <property type="project" value="InterPro"/>
</dbReference>
<evidence type="ECO:0000313" key="7">
    <source>
        <dbReference type="Proteomes" id="UP000069654"/>
    </source>
</evidence>
<dbReference type="InterPro" id="IPR015590">
    <property type="entry name" value="Aldehyde_DH_dom"/>
</dbReference>
<reference evidence="6 7" key="1">
    <citation type="journal article" date="2016" name="Genome Announc.">
        <title>Draft Genome Sequences of Five Rapidly Growing Mycobacterium Species, M. thermoresistibile, M. fortuitum subsp. acetamidolyticum, M. canariasense, M. brisbanense, and M. novocastrense.</title>
        <authorList>
            <person name="Katahira K."/>
            <person name="Ogura Y."/>
            <person name="Gotoh Y."/>
            <person name="Hayashi T."/>
        </authorList>
    </citation>
    <scope>NUCLEOTIDE SEQUENCE [LARGE SCALE GENOMIC DNA]</scope>
    <source>
        <strain evidence="6 7">JCM6362</strain>
    </source>
</reference>
<dbReference type="Proteomes" id="UP000069654">
    <property type="component" value="Unassembled WGS sequence"/>
</dbReference>
<dbReference type="CDD" id="cd07089">
    <property type="entry name" value="ALDH_CddD-AldA-like"/>
    <property type="match status" value="1"/>
</dbReference>
<dbReference type="InterPro" id="IPR029510">
    <property type="entry name" value="Ald_DH_CS_GLU"/>
</dbReference>
<accession>A0A124E8F0</accession>
<evidence type="ECO:0000256" key="3">
    <source>
        <dbReference type="PROSITE-ProRule" id="PRU10007"/>
    </source>
</evidence>
<comment type="caution">
    <text evidence="6">The sequence shown here is derived from an EMBL/GenBank/DDBJ whole genome shotgun (WGS) entry which is preliminary data.</text>
</comment>
<evidence type="ECO:0000256" key="2">
    <source>
        <dbReference type="ARBA" id="ARBA00023002"/>
    </source>
</evidence>
<dbReference type="Gene3D" id="3.40.605.10">
    <property type="entry name" value="Aldehyde Dehydrogenase, Chain A, domain 1"/>
    <property type="match status" value="1"/>
</dbReference>
<evidence type="ECO:0000313" key="6">
    <source>
        <dbReference type="EMBL" id="GAT15516.1"/>
    </source>
</evidence>
<dbReference type="Pfam" id="PF00171">
    <property type="entry name" value="Aldedh"/>
    <property type="match status" value="1"/>
</dbReference>
<feature type="active site" evidence="3">
    <location>
        <position position="267"/>
    </location>
</feature>
<dbReference type="FunFam" id="3.40.309.10:FF:000012">
    <property type="entry name" value="Betaine aldehyde dehydrogenase"/>
    <property type="match status" value="1"/>
</dbReference>
<proteinExistence type="inferred from homology"/>